<reference evidence="1 2" key="1">
    <citation type="submission" date="2023-08" db="EMBL/GenBank/DDBJ databases">
        <title>Whole-genome sequencing of halo(alkali)philic microorganisms from hypersaline lakes.</title>
        <authorList>
            <person name="Sorokin D.Y."/>
            <person name="Abbas B."/>
            <person name="Merkel A.Y."/>
        </authorList>
    </citation>
    <scope>NUCLEOTIDE SEQUENCE [LARGE SCALE GENOMIC DNA]</scope>
    <source>
        <strain evidence="1 2">AB-CW4</strain>
    </source>
</reference>
<accession>A0ABU0W4U2</accession>
<keyword evidence="2" id="KW-1185">Reference proteome</keyword>
<dbReference type="EMBL" id="JAVDDT010000002">
    <property type="protein sequence ID" value="MDQ2069042.1"/>
    <property type="molecule type" value="Genomic_DNA"/>
</dbReference>
<evidence type="ECO:0000313" key="2">
    <source>
        <dbReference type="Proteomes" id="UP001239019"/>
    </source>
</evidence>
<sequence length="245" mass="27048">MLQTGPLEDYPLFIPCNGDMLDARLSLPVNPSGLVICLRSAQTGQERERRLRDGLNRRSLATLALNTLTENEREQAPAQAWHRFNIPLLTRRITAALDWCSNQVRLSTLPVSLIATGNNAAASLVVAARHPHRIQAIVCRGGRPDLAGSHLPKVHAPVLFALGERDGAGRSALQRSVTYLRCSYRTALFAGTGPHFQEFDAWSTFVELCGQWLITQSNLPMPAMPYARHSLILLGRQPDTEVTQP</sequence>
<dbReference type="RefSeq" id="WP_306727537.1">
    <property type="nucleotide sequence ID" value="NZ_JAVDDT010000002.1"/>
</dbReference>
<gene>
    <name evidence="1" type="ORF">RBH19_04050</name>
</gene>
<dbReference type="SUPFAM" id="SSF53474">
    <property type="entry name" value="alpha/beta-Hydrolases"/>
    <property type="match status" value="1"/>
</dbReference>
<dbReference type="InterPro" id="IPR029058">
    <property type="entry name" value="AB_hydrolase_fold"/>
</dbReference>
<dbReference type="Proteomes" id="UP001239019">
    <property type="component" value="Unassembled WGS sequence"/>
</dbReference>
<protein>
    <recommendedName>
        <fullName evidence="3">Alpha/beta hydrolase</fullName>
    </recommendedName>
</protein>
<proteinExistence type="predicted"/>
<comment type="caution">
    <text evidence="1">The sequence shown here is derived from an EMBL/GenBank/DDBJ whole genome shotgun (WGS) entry which is preliminary data.</text>
</comment>
<evidence type="ECO:0008006" key="3">
    <source>
        <dbReference type="Google" id="ProtNLM"/>
    </source>
</evidence>
<evidence type="ECO:0000313" key="1">
    <source>
        <dbReference type="EMBL" id="MDQ2069042.1"/>
    </source>
</evidence>
<dbReference type="Gene3D" id="3.40.50.1820">
    <property type="entry name" value="alpha/beta hydrolase"/>
    <property type="match status" value="1"/>
</dbReference>
<organism evidence="1 2">
    <name type="scientific">Natronospira bacteriovora</name>
    <dbReference type="NCBI Taxonomy" id="3069753"/>
    <lineage>
        <taxon>Bacteria</taxon>
        <taxon>Pseudomonadati</taxon>
        <taxon>Pseudomonadota</taxon>
        <taxon>Gammaproteobacteria</taxon>
        <taxon>Natronospirales</taxon>
        <taxon>Natronospiraceae</taxon>
        <taxon>Natronospira</taxon>
    </lineage>
</organism>
<name>A0ABU0W4U2_9GAMM</name>